<dbReference type="Gene3D" id="3.40.395.10">
    <property type="entry name" value="Adenoviral Proteinase, Chain A"/>
    <property type="match status" value="1"/>
</dbReference>
<feature type="region of interest" description="Disordered" evidence="6">
    <location>
        <begin position="223"/>
        <end position="270"/>
    </location>
</feature>
<dbReference type="PANTHER" id="PTHR46896:SF3">
    <property type="entry name" value="FI06413P-RELATED"/>
    <property type="match status" value="1"/>
</dbReference>
<feature type="domain" description="Ubiquitin-like protease family profile" evidence="7">
    <location>
        <begin position="601"/>
        <end position="861"/>
    </location>
</feature>
<dbReference type="Pfam" id="PF02902">
    <property type="entry name" value="Peptidase_C48"/>
    <property type="match status" value="1"/>
</dbReference>
<comment type="caution">
    <text evidence="8">The sequence shown here is derived from an EMBL/GenBank/DDBJ whole genome shotgun (WGS) entry which is preliminary data.</text>
</comment>
<evidence type="ECO:0000256" key="5">
    <source>
        <dbReference type="ARBA" id="ARBA00022801"/>
    </source>
</evidence>
<feature type="region of interest" description="Disordered" evidence="6">
    <location>
        <begin position="454"/>
        <end position="578"/>
    </location>
</feature>
<dbReference type="InterPro" id="IPR051947">
    <property type="entry name" value="Sentrin-specific_protease"/>
</dbReference>
<feature type="compositionally biased region" description="Basic and acidic residues" evidence="6">
    <location>
        <begin position="47"/>
        <end position="57"/>
    </location>
</feature>
<feature type="compositionally biased region" description="Polar residues" evidence="6">
    <location>
        <begin position="457"/>
        <end position="468"/>
    </location>
</feature>
<feature type="region of interest" description="Disordered" evidence="6">
    <location>
        <begin position="23"/>
        <end position="153"/>
    </location>
</feature>
<feature type="region of interest" description="Disordered" evidence="6">
    <location>
        <begin position="758"/>
        <end position="786"/>
    </location>
</feature>
<feature type="compositionally biased region" description="Pro residues" evidence="6">
    <location>
        <begin position="945"/>
        <end position="958"/>
    </location>
</feature>
<feature type="region of interest" description="Disordered" evidence="6">
    <location>
        <begin position="905"/>
        <end position="1031"/>
    </location>
</feature>
<feature type="compositionally biased region" description="Basic and acidic residues" evidence="6">
    <location>
        <begin position="716"/>
        <end position="726"/>
    </location>
</feature>
<reference evidence="8 9" key="1">
    <citation type="journal article" date="2024" name="IMA Fungus">
        <title>IMA Genome - F19 : A genome assembly and annotation guide to empower mycologists, including annotated draft genome sequences of Ceratocystis pirilliformis, Diaporthe australafricana, Fusarium ophioides, Paecilomyces lecythidis, and Sporothrix stenoceras.</title>
        <authorList>
            <person name="Aylward J."/>
            <person name="Wilson A.M."/>
            <person name="Visagie C.M."/>
            <person name="Spraker J."/>
            <person name="Barnes I."/>
            <person name="Buitendag C."/>
            <person name="Ceriani C."/>
            <person name="Del Mar Angel L."/>
            <person name="du Plessis D."/>
            <person name="Fuchs T."/>
            <person name="Gasser K."/>
            <person name="Kramer D."/>
            <person name="Li W."/>
            <person name="Munsamy K."/>
            <person name="Piso A."/>
            <person name="Price J.L."/>
            <person name="Sonnekus B."/>
            <person name="Thomas C."/>
            <person name="van der Nest A."/>
            <person name="van Dijk A."/>
            <person name="van Heerden A."/>
            <person name="van Vuuren N."/>
            <person name="Yilmaz N."/>
            <person name="Duong T.A."/>
            <person name="van der Merwe N.A."/>
            <person name="Wingfield M.J."/>
            <person name="Wingfield B.D."/>
        </authorList>
    </citation>
    <scope>NUCLEOTIDE SEQUENCE [LARGE SCALE GENOMIC DNA]</scope>
    <source>
        <strain evidence="8 9">CMW 18300</strain>
    </source>
</reference>
<feature type="compositionally biased region" description="Basic and acidic residues" evidence="6">
    <location>
        <begin position="1179"/>
        <end position="1190"/>
    </location>
</feature>
<evidence type="ECO:0000256" key="3">
    <source>
        <dbReference type="ARBA" id="ARBA00022670"/>
    </source>
</evidence>
<protein>
    <recommendedName>
        <fullName evidence="7">Ubiquitin-like protease family profile domain-containing protein</fullName>
    </recommendedName>
</protein>
<feature type="compositionally biased region" description="Basic residues" evidence="6">
    <location>
        <begin position="116"/>
        <end position="125"/>
    </location>
</feature>
<gene>
    <name evidence="8" type="ORF">Daus18300_006505</name>
</gene>
<dbReference type="PROSITE" id="PS50600">
    <property type="entry name" value="ULP_PROTEASE"/>
    <property type="match status" value="1"/>
</dbReference>
<evidence type="ECO:0000313" key="8">
    <source>
        <dbReference type="EMBL" id="KAL1867106.1"/>
    </source>
</evidence>
<keyword evidence="4" id="KW-0833">Ubl conjugation pathway</keyword>
<feature type="compositionally biased region" description="Basic and acidic residues" evidence="6">
    <location>
        <begin position="761"/>
        <end position="771"/>
    </location>
</feature>
<organism evidence="8 9">
    <name type="scientific">Diaporthe australafricana</name>
    <dbReference type="NCBI Taxonomy" id="127596"/>
    <lineage>
        <taxon>Eukaryota</taxon>
        <taxon>Fungi</taxon>
        <taxon>Dikarya</taxon>
        <taxon>Ascomycota</taxon>
        <taxon>Pezizomycotina</taxon>
        <taxon>Sordariomycetes</taxon>
        <taxon>Sordariomycetidae</taxon>
        <taxon>Diaporthales</taxon>
        <taxon>Diaporthaceae</taxon>
        <taxon>Diaporthe</taxon>
    </lineage>
</organism>
<evidence type="ECO:0000256" key="1">
    <source>
        <dbReference type="ARBA" id="ARBA00005234"/>
    </source>
</evidence>
<keyword evidence="2" id="KW-0597">Phosphoprotein</keyword>
<feature type="compositionally biased region" description="Basic and acidic residues" evidence="6">
    <location>
        <begin position="986"/>
        <end position="1008"/>
    </location>
</feature>
<dbReference type="InterPro" id="IPR057501">
    <property type="entry name" value="DeUb_enz_PH"/>
</dbReference>
<proteinExistence type="inferred from homology"/>
<evidence type="ECO:0000259" key="7">
    <source>
        <dbReference type="PROSITE" id="PS50600"/>
    </source>
</evidence>
<feature type="compositionally biased region" description="Polar residues" evidence="6">
    <location>
        <begin position="1078"/>
        <end position="1092"/>
    </location>
</feature>
<feature type="compositionally biased region" description="Basic and acidic residues" evidence="6">
    <location>
        <begin position="905"/>
        <end position="915"/>
    </location>
</feature>
<dbReference type="Proteomes" id="UP001583177">
    <property type="component" value="Unassembled WGS sequence"/>
</dbReference>
<dbReference type="PANTHER" id="PTHR46896">
    <property type="entry name" value="SENTRIN-SPECIFIC PROTEASE"/>
    <property type="match status" value="1"/>
</dbReference>
<dbReference type="InterPro" id="IPR003653">
    <property type="entry name" value="Peptidase_C48_C"/>
</dbReference>
<evidence type="ECO:0000256" key="6">
    <source>
        <dbReference type="SAM" id="MobiDB-lite"/>
    </source>
</evidence>
<accession>A0ABR3WTV0</accession>
<dbReference type="SUPFAM" id="SSF54001">
    <property type="entry name" value="Cysteine proteinases"/>
    <property type="match status" value="1"/>
</dbReference>
<dbReference type="EMBL" id="JAWRVE010000052">
    <property type="protein sequence ID" value="KAL1867106.1"/>
    <property type="molecule type" value="Genomic_DNA"/>
</dbReference>
<feature type="compositionally biased region" description="Low complexity" evidence="6">
    <location>
        <begin position="1100"/>
        <end position="1112"/>
    </location>
</feature>
<evidence type="ECO:0000256" key="4">
    <source>
        <dbReference type="ARBA" id="ARBA00022786"/>
    </source>
</evidence>
<keyword evidence="3" id="KW-0645">Protease</keyword>
<feature type="compositionally biased region" description="Acidic residues" evidence="6">
    <location>
        <begin position="1065"/>
        <end position="1074"/>
    </location>
</feature>
<feature type="region of interest" description="Disordered" evidence="6">
    <location>
        <begin position="1049"/>
        <end position="1196"/>
    </location>
</feature>
<feature type="compositionally biased region" description="Basic and acidic residues" evidence="6">
    <location>
        <begin position="516"/>
        <end position="525"/>
    </location>
</feature>
<feature type="compositionally biased region" description="Polar residues" evidence="6">
    <location>
        <begin position="85"/>
        <end position="96"/>
    </location>
</feature>
<evidence type="ECO:0000313" key="9">
    <source>
        <dbReference type="Proteomes" id="UP001583177"/>
    </source>
</evidence>
<feature type="region of interest" description="Disordered" evidence="6">
    <location>
        <begin position="709"/>
        <end position="731"/>
    </location>
</feature>
<keyword evidence="9" id="KW-1185">Reference proteome</keyword>
<name>A0ABR3WTV0_9PEZI</name>
<feature type="compositionally biased region" description="Basic residues" evidence="6">
    <location>
        <begin position="772"/>
        <end position="785"/>
    </location>
</feature>
<comment type="similarity">
    <text evidence="1">Belongs to the peptidase C48 family.</text>
</comment>
<evidence type="ECO:0000256" key="2">
    <source>
        <dbReference type="ARBA" id="ARBA00022553"/>
    </source>
</evidence>
<keyword evidence="5" id="KW-0378">Hydrolase</keyword>
<dbReference type="InterPro" id="IPR038765">
    <property type="entry name" value="Papain-like_cys_pep_sf"/>
</dbReference>
<sequence>MGSSLKSIGKFLYGDFLHGRSSQTEVPVTAPKRVHEPSFEIPAKRRRTDDDVSHDVHAITSSPELPERSVAASSEQRKGAHDALSLQSSADRSASGKTVEEYRSAQHRGGFGNASRSRRKPKAWRHSGGAADDDSETHALKNTSSAPFKSRNLLHLQKPTNDPIQDDEDPAVIAGPAARASVIKGRPNVKKAAWKAVYTDSRFSGGVDGSEDELSMEQPIQTRGAVKPKTAPVSQAANGRKRHIETHFDDEQQTTSSIKRRTQPPDRAMTHKTTLDSGIAQIGRDHGGLRVFKAVCEPRYAYPAKGCMYGDLGGASDKPCRLKPTTKGDLLFEAVDDATGEPIPDLVWLTPTISKVTKIYHARNSMIVKISKSSNGTPPLTTGAGLFIQFGNGHEAEQFVKRCCNAANTIAKFTTEIDALSKEMSRKFEQIVAFNETKAGKAPDTDVQYLEHKESMSNHANSKTSAQSAGLDPWHSQQAADKRPLRVQMRTESPVRAEGKATAKNFALEATSMTPEQEKQIRDNFGDDSQSEYQPRRNLRNERKLQTPSRVGTFEPERYSQKRLRSAGSKPKSPSPVIERWTANHPDWADNWRIDLVYERTVIGKSDVERLDEGQLLNDEIITLYLKYLHKQLESRDEQLAKRVYFFNSFFWEKLRSKRGTVNYEGVKNWTAKVDLLSFDYIIVPINEHAHWYVAIICNAKGLLSPHDTSEIDETGSDKPQDHAEGAAEDDVAEATANDTMKKIAVDVSHISIDDDTAEIASDHQDDDRKAAAAKKPKTTRKGSVRKYDPKAPMVVTLDSLGGQHSVVNTALKIYLQHEIEAKKGLRVEAPATFGTTAKDIPTQPNFTDCGVYLLGYMREFMKDPHKFTRNILQREARDWDVEAPTLRNEIRDLIFKLQEDYQREQEQKRRERAQAKRQKQKPQGQAMTSKFPRSSGEPPVRESPAPPSAPPSAPTSAPPSSSAANSRQVTPLLAERNPLRAAVNQDDRASHEEDPLPRPAAGDRHNEVGQIRPIHSQSRRNDTPLNINNDVNNASMIVNVDESIEGTEAHGPSIATVSKPVESIEVESDDEAPESLATPQRTNTKTATSSKVFDERKFLAPLPSSSASSSPVKADPVKNNVNRESLGGAKPSGDKGYVRSKFLPSSQLAGRHTRTYSVAGGKARISEVIPSSGEEEGGGGKDKQSKSRTIDLTLD</sequence>
<dbReference type="Pfam" id="PF25424">
    <property type="entry name" value="PH_35"/>
    <property type="match status" value="1"/>
</dbReference>